<name>A0A917DWH6_9SPHN</name>
<dbReference type="PANTHER" id="PTHR46889">
    <property type="entry name" value="TRANSPOSASE INSF FOR INSERTION SEQUENCE IS3B-RELATED"/>
    <property type="match status" value="1"/>
</dbReference>
<dbReference type="Pfam" id="PF13276">
    <property type="entry name" value="HTH_21"/>
    <property type="match status" value="1"/>
</dbReference>
<dbReference type="InterPro" id="IPR050900">
    <property type="entry name" value="Transposase_IS3/IS150/IS904"/>
</dbReference>
<proteinExistence type="predicted"/>
<dbReference type="AlphaFoldDB" id="A0A917DWH6"/>
<accession>A0A917DWH6</accession>
<comment type="caution">
    <text evidence="2">The sequence shown here is derived from an EMBL/GenBank/DDBJ whole genome shotgun (WGS) entry which is preliminary data.</text>
</comment>
<gene>
    <name evidence="2" type="ORF">GCM10010990_26210</name>
</gene>
<evidence type="ECO:0000313" key="2">
    <source>
        <dbReference type="EMBL" id="GGD75373.1"/>
    </source>
</evidence>
<feature type="domain" description="HTH-like" evidence="1">
    <location>
        <begin position="9"/>
        <end position="62"/>
    </location>
</feature>
<sequence length="128" mass="14722">MPETDETLALMTVIDETFMECPWYGSRQMARHLRRAGHAVGRRRVRRLMAKMGLTPIYQRPRTSDPHPQHRVYPYLLRGAAIERPNHVWCADVTYSAPRPGWSGVHMTGMQRSKEELNECLALCCEGA</sequence>
<evidence type="ECO:0000259" key="1">
    <source>
        <dbReference type="Pfam" id="PF13276"/>
    </source>
</evidence>
<evidence type="ECO:0000313" key="3">
    <source>
        <dbReference type="Proteomes" id="UP000612349"/>
    </source>
</evidence>
<dbReference type="InterPro" id="IPR025948">
    <property type="entry name" value="HTH-like_dom"/>
</dbReference>
<reference evidence="2" key="1">
    <citation type="journal article" date="2014" name="Int. J. Syst. Evol. Microbiol.">
        <title>Complete genome sequence of Corynebacterium casei LMG S-19264T (=DSM 44701T), isolated from a smear-ripened cheese.</title>
        <authorList>
            <consortium name="US DOE Joint Genome Institute (JGI-PGF)"/>
            <person name="Walter F."/>
            <person name="Albersmeier A."/>
            <person name="Kalinowski J."/>
            <person name="Ruckert C."/>
        </authorList>
    </citation>
    <scope>NUCLEOTIDE SEQUENCE</scope>
    <source>
        <strain evidence="2">CGMCC 1.15360</strain>
    </source>
</reference>
<organism evidence="2 3">
    <name type="scientific">Croceicoccus mobilis</name>
    <dbReference type="NCBI Taxonomy" id="1703339"/>
    <lineage>
        <taxon>Bacteria</taxon>
        <taxon>Pseudomonadati</taxon>
        <taxon>Pseudomonadota</taxon>
        <taxon>Alphaproteobacteria</taxon>
        <taxon>Sphingomonadales</taxon>
        <taxon>Erythrobacteraceae</taxon>
        <taxon>Croceicoccus</taxon>
    </lineage>
</organism>
<dbReference type="EMBL" id="BMIP01000006">
    <property type="protein sequence ID" value="GGD75373.1"/>
    <property type="molecule type" value="Genomic_DNA"/>
</dbReference>
<keyword evidence="3" id="KW-1185">Reference proteome</keyword>
<dbReference type="Proteomes" id="UP000612349">
    <property type="component" value="Unassembled WGS sequence"/>
</dbReference>
<protein>
    <recommendedName>
        <fullName evidence="1">HTH-like domain-containing protein</fullName>
    </recommendedName>
</protein>
<dbReference type="PANTHER" id="PTHR46889:SF4">
    <property type="entry name" value="TRANSPOSASE INSO FOR INSERTION SEQUENCE ELEMENT IS911B-RELATED"/>
    <property type="match status" value="1"/>
</dbReference>
<reference evidence="2" key="2">
    <citation type="submission" date="2020-09" db="EMBL/GenBank/DDBJ databases">
        <authorList>
            <person name="Sun Q."/>
            <person name="Zhou Y."/>
        </authorList>
    </citation>
    <scope>NUCLEOTIDE SEQUENCE</scope>
    <source>
        <strain evidence="2">CGMCC 1.15360</strain>
    </source>
</reference>